<dbReference type="InterPro" id="IPR020846">
    <property type="entry name" value="MFS_dom"/>
</dbReference>
<evidence type="ECO:0000259" key="9">
    <source>
        <dbReference type="PROSITE" id="PS50850"/>
    </source>
</evidence>
<name>A0ABU8IKK2_9BURK</name>
<feature type="transmembrane region" description="Helical" evidence="8">
    <location>
        <begin position="397"/>
        <end position="418"/>
    </location>
</feature>
<feature type="transmembrane region" description="Helical" evidence="8">
    <location>
        <begin position="246"/>
        <end position="268"/>
    </location>
</feature>
<evidence type="ECO:0000313" key="10">
    <source>
        <dbReference type="EMBL" id="MEI5996125.1"/>
    </source>
</evidence>
<feature type="transmembrane region" description="Helical" evidence="8">
    <location>
        <begin position="169"/>
        <end position="190"/>
    </location>
</feature>
<keyword evidence="4" id="KW-1003">Cell membrane</keyword>
<comment type="subcellular location">
    <subcellularLocation>
        <location evidence="1">Cell membrane</location>
        <topology evidence="1">Multi-pass membrane protein</topology>
    </subcellularLocation>
</comment>
<dbReference type="Pfam" id="PF07690">
    <property type="entry name" value="MFS_1"/>
    <property type="match status" value="1"/>
</dbReference>
<feature type="transmembrane region" description="Helical" evidence="8">
    <location>
        <begin position="336"/>
        <end position="360"/>
    </location>
</feature>
<gene>
    <name evidence="10" type="ORF">H3V53_02540</name>
</gene>
<dbReference type="Gene3D" id="1.20.1250.20">
    <property type="entry name" value="MFS general substrate transporter like domains"/>
    <property type="match status" value="1"/>
</dbReference>
<comment type="similarity">
    <text evidence="2">Belongs to the major facilitator superfamily.</text>
</comment>
<dbReference type="PROSITE" id="PS00216">
    <property type="entry name" value="SUGAR_TRANSPORT_1"/>
    <property type="match status" value="1"/>
</dbReference>
<feature type="transmembrane region" description="Helical" evidence="8">
    <location>
        <begin position="284"/>
        <end position="301"/>
    </location>
</feature>
<dbReference type="InterPro" id="IPR011701">
    <property type="entry name" value="MFS"/>
</dbReference>
<keyword evidence="3" id="KW-0813">Transport</keyword>
<comment type="caution">
    <text evidence="10">The sequence shown here is derived from an EMBL/GenBank/DDBJ whole genome shotgun (WGS) entry which is preliminary data.</text>
</comment>
<dbReference type="PROSITE" id="PS50850">
    <property type="entry name" value="MFS"/>
    <property type="match status" value="1"/>
</dbReference>
<keyword evidence="11" id="KW-1185">Reference proteome</keyword>
<evidence type="ECO:0000313" key="11">
    <source>
        <dbReference type="Proteomes" id="UP001386437"/>
    </source>
</evidence>
<proteinExistence type="inferred from homology"/>
<keyword evidence="5 8" id="KW-0812">Transmembrane</keyword>
<evidence type="ECO:0000256" key="4">
    <source>
        <dbReference type="ARBA" id="ARBA00022475"/>
    </source>
</evidence>
<sequence length="423" mass="44794">MAEQDCEVLHTSAHASLRSAAPAAFIREELVAKIEHGTPAFVRTNCALFAAGFATFALLYCVQPLMPIFSSDFKVSAAGASLSLSLTTGLLSVSMLVAGVLSEAWGRKPVMAASLALSVVLAMISAFLPHWTTFLVARALMGVALSGLPAVAMAYVGEEMHPGSLGLAMGLYVGGTGLGGMAGRLLTGVITDAWDWRVAIMTMGVLGVVCVVLLWRFLPASRHFSARPLRFAPLFRTYATHLRDGVLPLLFAEGFLLMGGFVTVYNYVGYRLIAPPYSLSQTEIGLIFAVYLFGIVSSAWVGSLSGWLGRRNLLPVTLALMLAGSALTLASPLWVIVLGIAVLTVGFFGTHSVASAWVGARAQSGKAQASSLYLFAYYLGSSVVGSVGGVFWKLDKWPGVVGMTCALFVIAIAIALWLRRSSR</sequence>
<dbReference type="InterPro" id="IPR005829">
    <property type="entry name" value="Sugar_transporter_CS"/>
</dbReference>
<evidence type="ECO:0000256" key="3">
    <source>
        <dbReference type="ARBA" id="ARBA00022448"/>
    </source>
</evidence>
<dbReference type="PANTHER" id="PTHR43271">
    <property type="entry name" value="BLL2771 PROTEIN"/>
    <property type="match status" value="1"/>
</dbReference>
<accession>A0ABU8IKK2</accession>
<feature type="transmembrane region" description="Helical" evidence="8">
    <location>
        <begin position="196"/>
        <end position="218"/>
    </location>
</feature>
<feature type="domain" description="Major facilitator superfamily (MFS) profile" evidence="9">
    <location>
        <begin position="40"/>
        <end position="423"/>
    </location>
</feature>
<feature type="transmembrane region" description="Helical" evidence="8">
    <location>
        <begin position="78"/>
        <end position="98"/>
    </location>
</feature>
<keyword evidence="7 8" id="KW-0472">Membrane</keyword>
<evidence type="ECO:0000256" key="2">
    <source>
        <dbReference type="ARBA" id="ARBA00008335"/>
    </source>
</evidence>
<reference evidence="10 11" key="1">
    <citation type="journal article" date="2022" name="Arch. Microbiol.">
        <title>Paraburkholderia bengalensis sp. nov. isolated from roots of Oryza sativa, IR64.</title>
        <authorList>
            <person name="Nag P."/>
            <person name="Mondal N."/>
            <person name="Sarkar J."/>
            <person name="Das S."/>
        </authorList>
    </citation>
    <scope>NUCLEOTIDE SEQUENCE [LARGE SCALE GENOMIC DNA]</scope>
    <source>
        <strain evidence="10 11">IR64_4_BI</strain>
    </source>
</reference>
<keyword evidence="6 8" id="KW-1133">Transmembrane helix</keyword>
<feature type="transmembrane region" description="Helical" evidence="8">
    <location>
        <begin position="313"/>
        <end position="330"/>
    </location>
</feature>
<protein>
    <submittedName>
        <fullName evidence="10">MFS transporter</fullName>
    </submittedName>
</protein>
<dbReference type="PANTHER" id="PTHR43271:SF1">
    <property type="entry name" value="INNER MEMBRANE TRANSPORT PROTEIN YNFM"/>
    <property type="match status" value="1"/>
</dbReference>
<organism evidence="10 11">
    <name type="scientific">Paraburkholderia bengalensis</name>
    <dbReference type="NCBI Taxonomy" id="2747562"/>
    <lineage>
        <taxon>Bacteria</taxon>
        <taxon>Pseudomonadati</taxon>
        <taxon>Pseudomonadota</taxon>
        <taxon>Betaproteobacteria</taxon>
        <taxon>Burkholderiales</taxon>
        <taxon>Burkholderiaceae</taxon>
        <taxon>Paraburkholderia</taxon>
    </lineage>
</organism>
<dbReference type="EMBL" id="JACFYJ010000002">
    <property type="protein sequence ID" value="MEI5996125.1"/>
    <property type="molecule type" value="Genomic_DNA"/>
</dbReference>
<dbReference type="Proteomes" id="UP001386437">
    <property type="component" value="Unassembled WGS sequence"/>
</dbReference>
<evidence type="ECO:0000256" key="6">
    <source>
        <dbReference type="ARBA" id="ARBA00022989"/>
    </source>
</evidence>
<feature type="transmembrane region" description="Helical" evidence="8">
    <location>
        <begin position="134"/>
        <end position="157"/>
    </location>
</feature>
<evidence type="ECO:0000256" key="1">
    <source>
        <dbReference type="ARBA" id="ARBA00004651"/>
    </source>
</evidence>
<dbReference type="InterPro" id="IPR036259">
    <property type="entry name" value="MFS_trans_sf"/>
</dbReference>
<evidence type="ECO:0000256" key="5">
    <source>
        <dbReference type="ARBA" id="ARBA00022692"/>
    </source>
</evidence>
<feature type="transmembrane region" description="Helical" evidence="8">
    <location>
        <begin position="110"/>
        <end position="128"/>
    </location>
</feature>
<dbReference type="RefSeq" id="WP_336596574.1">
    <property type="nucleotide sequence ID" value="NZ_JACFYJ010000002.1"/>
</dbReference>
<feature type="transmembrane region" description="Helical" evidence="8">
    <location>
        <begin position="372"/>
        <end position="391"/>
    </location>
</feature>
<evidence type="ECO:0000256" key="8">
    <source>
        <dbReference type="SAM" id="Phobius"/>
    </source>
</evidence>
<dbReference type="CDD" id="cd17324">
    <property type="entry name" value="MFS_NepI_like"/>
    <property type="match status" value="1"/>
</dbReference>
<evidence type="ECO:0000256" key="7">
    <source>
        <dbReference type="ARBA" id="ARBA00023136"/>
    </source>
</evidence>
<dbReference type="SUPFAM" id="SSF103473">
    <property type="entry name" value="MFS general substrate transporter"/>
    <property type="match status" value="1"/>
</dbReference>
<feature type="transmembrane region" description="Helical" evidence="8">
    <location>
        <begin position="46"/>
        <end position="66"/>
    </location>
</feature>